<organism evidence="6 7">
    <name type="scientific">Thermaerobacter composti</name>
    <dbReference type="NCBI Taxonomy" id="554949"/>
    <lineage>
        <taxon>Bacteria</taxon>
        <taxon>Bacillati</taxon>
        <taxon>Bacillota</taxon>
        <taxon>Clostridia</taxon>
        <taxon>Eubacteriales</taxon>
        <taxon>Clostridiales Family XVII. Incertae Sedis</taxon>
        <taxon>Thermaerobacter</taxon>
    </lineage>
</organism>
<proteinExistence type="inferred from homology"/>
<dbReference type="InterPro" id="IPR013149">
    <property type="entry name" value="ADH-like_C"/>
</dbReference>
<keyword evidence="3" id="KW-0560">Oxidoreductase</keyword>
<evidence type="ECO:0000256" key="2">
    <source>
        <dbReference type="ARBA" id="ARBA00022833"/>
    </source>
</evidence>
<dbReference type="Pfam" id="PF08240">
    <property type="entry name" value="ADH_N"/>
    <property type="match status" value="1"/>
</dbReference>
<dbReference type="InterPro" id="IPR050129">
    <property type="entry name" value="Zn_alcohol_dh"/>
</dbReference>
<accession>A0ABZ0QM19</accession>
<keyword evidence="1 4" id="KW-0479">Metal-binding</keyword>
<name>A0ABZ0QM19_9FIRM</name>
<dbReference type="EMBL" id="CP132508">
    <property type="protein sequence ID" value="WPD18541.1"/>
    <property type="molecule type" value="Genomic_DNA"/>
</dbReference>
<evidence type="ECO:0000313" key="7">
    <source>
        <dbReference type="Proteomes" id="UP001304683"/>
    </source>
</evidence>
<dbReference type="InterPro" id="IPR002328">
    <property type="entry name" value="ADH_Zn_CS"/>
</dbReference>
<dbReference type="PROSITE" id="PS00059">
    <property type="entry name" value="ADH_ZINC"/>
    <property type="match status" value="1"/>
</dbReference>
<dbReference type="PANTHER" id="PTHR43401:SF2">
    <property type="entry name" value="L-THREONINE 3-DEHYDROGENASE"/>
    <property type="match status" value="1"/>
</dbReference>
<evidence type="ECO:0000256" key="1">
    <source>
        <dbReference type="ARBA" id="ARBA00022723"/>
    </source>
</evidence>
<reference evidence="6 7" key="1">
    <citation type="submission" date="2023-08" db="EMBL/GenBank/DDBJ databases">
        <title>Genome sequence of Thermaerobacter compostii strain Ins1, a spore-forming filamentous bacterium isolated from a deep geothermal reservoir.</title>
        <authorList>
            <person name="Bregnard D."/>
            <person name="Gonzalez D."/>
            <person name="Junier P."/>
        </authorList>
    </citation>
    <scope>NUCLEOTIDE SEQUENCE [LARGE SCALE GENOMIC DNA]</scope>
    <source>
        <strain evidence="6 7">Ins1</strain>
    </source>
</reference>
<evidence type="ECO:0000256" key="3">
    <source>
        <dbReference type="ARBA" id="ARBA00023002"/>
    </source>
</evidence>
<dbReference type="RefSeq" id="WP_318750367.1">
    <property type="nucleotide sequence ID" value="NZ_CP132508.1"/>
</dbReference>
<dbReference type="Pfam" id="PF00107">
    <property type="entry name" value="ADH_zinc_N"/>
    <property type="match status" value="1"/>
</dbReference>
<dbReference type="Gene3D" id="3.90.180.10">
    <property type="entry name" value="Medium-chain alcohol dehydrogenases, catalytic domain"/>
    <property type="match status" value="1"/>
</dbReference>
<sequence length="346" mass="36446">MKAMLLRQWGEPMEWADWPTPTPGPGEVLVQVRAVGMCGTDVKLFSGRHPACAKARLPHILGHEVAGRVAALGPGVTAWREGDRVVVNMYATCGQCAYCQAGRATLCTNLKAWIGFTHPGGMAEYVLVPQENLVAIPDEIPYEQAAICGDAVSTALRAVKERGRVRVGQTVLIVGCGGVGIHGVQAARALGATVIAADLGETKLALARQHGAHYAIDASSDLVAQVRALTDGRGVDVAVDFTGAPEALRAAGLSLRPAGRLVVVGYRLDGDIALPSPSVVLDELEIVGSRAYDTATLAEAMRWVAEGRLHPVVERVYPITEANTALASLAEGRTLARQVLQLATTD</sequence>
<evidence type="ECO:0000259" key="5">
    <source>
        <dbReference type="SMART" id="SM00829"/>
    </source>
</evidence>
<evidence type="ECO:0000313" key="6">
    <source>
        <dbReference type="EMBL" id="WPD18541.1"/>
    </source>
</evidence>
<keyword evidence="2 4" id="KW-0862">Zinc</keyword>
<dbReference type="SMART" id="SM00829">
    <property type="entry name" value="PKS_ER"/>
    <property type="match status" value="1"/>
</dbReference>
<keyword evidence="7" id="KW-1185">Reference proteome</keyword>
<evidence type="ECO:0000256" key="4">
    <source>
        <dbReference type="RuleBase" id="RU361277"/>
    </source>
</evidence>
<dbReference type="Proteomes" id="UP001304683">
    <property type="component" value="Chromosome"/>
</dbReference>
<dbReference type="SUPFAM" id="SSF51735">
    <property type="entry name" value="NAD(P)-binding Rossmann-fold domains"/>
    <property type="match status" value="1"/>
</dbReference>
<dbReference type="PANTHER" id="PTHR43401">
    <property type="entry name" value="L-THREONINE 3-DEHYDROGENASE"/>
    <property type="match status" value="1"/>
</dbReference>
<dbReference type="SUPFAM" id="SSF50129">
    <property type="entry name" value="GroES-like"/>
    <property type="match status" value="1"/>
</dbReference>
<protein>
    <submittedName>
        <fullName evidence="6">Alcohol dehydrogenase catalytic domain-containing protein</fullName>
    </submittedName>
</protein>
<feature type="domain" description="Enoyl reductase (ER)" evidence="5">
    <location>
        <begin position="10"/>
        <end position="340"/>
    </location>
</feature>
<dbReference type="InterPro" id="IPR013154">
    <property type="entry name" value="ADH-like_N"/>
</dbReference>
<gene>
    <name evidence="6" type="ORF">Q5761_09255</name>
</gene>
<comment type="cofactor">
    <cofactor evidence="4">
        <name>Zn(2+)</name>
        <dbReference type="ChEBI" id="CHEBI:29105"/>
    </cofactor>
</comment>
<dbReference type="InterPro" id="IPR011032">
    <property type="entry name" value="GroES-like_sf"/>
</dbReference>
<dbReference type="InterPro" id="IPR020843">
    <property type="entry name" value="ER"/>
</dbReference>
<comment type="similarity">
    <text evidence="4">Belongs to the zinc-containing alcohol dehydrogenase family.</text>
</comment>
<dbReference type="InterPro" id="IPR036291">
    <property type="entry name" value="NAD(P)-bd_dom_sf"/>
</dbReference>